<feature type="region of interest" description="Disordered" evidence="1">
    <location>
        <begin position="1"/>
        <end position="58"/>
    </location>
</feature>
<dbReference type="AlphaFoldDB" id="A0A5C3FBM8"/>
<protein>
    <submittedName>
        <fullName evidence="2">Uncharacterized protein</fullName>
    </submittedName>
</protein>
<feature type="compositionally biased region" description="Basic and acidic residues" evidence="1">
    <location>
        <begin position="1"/>
        <end position="11"/>
    </location>
</feature>
<proteinExistence type="predicted"/>
<dbReference type="EMBL" id="OOIP01000032">
    <property type="protein sequence ID" value="SPO41844.1"/>
    <property type="molecule type" value="Genomic_DNA"/>
</dbReference>
<dbReference type="InterPro" id="IPR016181">
    <property type="entry name" value="Acyl_CoA_acyltransferase"/>
</dbReference>
<feature type="compositionally biased region" description="Low complexity" evidence="1">
    <location>
        <begin position="12"/>
        <end position="26"/>
    </location>
</feature>
<evidence type="ECO:0000313" key="2">
    <source>
        <dbReference type="EMBL" id="SPO41844.1"/>
    </source>
</evidence>
<accession>A0A5C3FBM8</accession>
<feature type="region of interest" description="Disordered" evidence="1">
    <location>
        <begin position="138"/>
        <end position="167"/>
    </location>
</feature>
<evidence type="ECO:0000256" key="1">
    <source>
        <dbReference type="SAM" id="MobiDB-lite"/>
    </source>
</evidence>
<dbReference type="Proteomes" id="UP000323386">
    <property type="component" value="Unassembled WGS sequence"/>
</dbReference>
<name>A0A5C3FBM8_9BASI</name>
<dbReference type="SUPFAM" id="SSF55729">
    <property type="entry name" value="Acyl-CoA N-acyltransferases (Nat)"/>
    <property type="match status" value="1"/>
</dbReference>
<sequence>MGPKCSRKETATAKAPAQVAPAEPVANMQATGDTGPRQDAPTASQQVGSAKQELPTSSATTAATAATVATTIAPITSVTVQTPASEPPKKLFFTFKRRRYYEDVFAEVIDVVSGFAYLVTEQQRKQYLAYAAKKRKSAKQKSTTSMRQHTEAVNRLTEAGGSRAPRARKRKVNGNFFDDYEDDEESREIDADEAILGKRVGSAQGWIFHQDAPLMRSPQRFEAMDCVDQETLQMAIRLFGPNNTSKVPACPGIADGSLLVLHYVRLAPEFRGHGYGMRLCAELLRHWQPYWSKAILLPLILNPDRDGKMGAEYQEANRRLSAAFQRIGFVPLGSTDYLYQEQAGFDERYRNFDVRRNTNADVAPNLCMCVDGVSERMRHAIKIAAEAEYVSLRESVEIGNRDMRQLGICYSHAFLPPTSADNMAHLKGLLHIAGTIGTLSHQAVAPSPANVAAALEHDAFFNFIDPDGAVLCRAFLGQGGSILDALDLLLYKARRKVELNFERDLYELPGCEEDPATNAYLACHLPKCAEHDDDFEGLRQRWWRDGGRSAHQRGPYRAVPLSYAEGLDDYDYDYDSDDEELIGGVPARVWSMYLLESGQMPRVGTLDRL</sequence>
<organism evidence="2 3">
    <name type="scientific">Pseudozyma flocculosa</name>
    <dbReference type="NCBI Taxonomy" id="84751"/>
    <lineage>
        <taxon>Eukaryota</taxon>
        <taxon>Fungi</taxon>
        <taxon>Dikarya</taxon>
        <taxon>Basidiomycota</taxon>
        <taxon>Ustilaginomycotina</taxon>
        <taxon>Ustilaginomycetes</taxon>
        <taxon>Ustilaginales</taxon>
        <taxon>Ustilaginaceae</taxon>
        <taxon>Pseudozyma</taxon>
    </lineage>
</organism>
<evidence type="ECO:0000313" key="3">
    <source>
        <dbReference type="Proteomes" id="UP000323386"/>
    </source>
</evidence>
<reference evidence="2 3" key="1">
    <citation type="submission" date="2018-03" db="EMBL/GenBank/DDBJ databases">
        <authorList>
            <person name="Guldener U."/>
        </authorList>
    </citation>
    <scope>NUCLEOTIDE SEQUENCE [LARGE SCALE GENOMIC DNA]</scope>
    <source>
        <strain evidence="2 3">DAOM196992</strain>
    </source>
</reference>
<gene>
    <name evidence="2" type="ORF">PSFLO_07326</name>
</gene>
<keyword evidence="3" id="KW-1185">Reference proteome</keyword>